<dbReference type="EMBL" id="AP024702">
    <property type="protein sequence ID" value="BCX49497.1"/>
    <property type="molecule type" value="Genomic_DNA"/>
</dbReference>
<proteinExistence type="predicted"/>
<evidence type="ECO:0000256" key="1">
    <source>
        <dbReference type="SAM" id="MobiDB-lite"/>
    </source>
</evidence>
<dbReference type="Proteomes" id="UP001374893">
    <property type="component" value="Chromosome"/>
</dbReference>
<evidence type="ECO:0000313" key="3">
    <source>
        <dbReference type="EMBL" id="BCX49497.1"/>
    </source>
</evidence>
<organism evidence="3 4">
    <name type="scientific">Haloferula helveola</name>
    <dbReference type="NCBI Taxonomy" id="490095"/>
    <lineage>
        <taxon>Bacteria</taxon>
        <taxon>Pseudomonadati</taxon>
        <taxon>Verrucomicrobiota</taxon>
        <taxon>Verrucomicrobiia</taxon>
        <taxon>Verrucomicrobiales</taxon>
        <taxon>Verrucomicrobiaceae</taxon>
        <taxon>Haloferula</taxon>
    </lineage>
</organism>
<gene>
    <name evidence="3" type="ORF">HAHE_34050</name>
</gene>
<name>A0ABN6H740_9BACT</name>
<sequence length="1137" mass="118645">MKSPIKIITAFAFGLGSVALSMPATKLISGEWCLPTEAQGLVVIDEATGQLRFAQSDPGGRLTWSPVVRTYLSDVSDVAGSLDGNSGELLALTNPWANRIVTVEIDDPALTLGSMTPPHVGPAAICEIDTSGPELLIGSNLAGGGAGAWLDAVEDIPAGGVPLAQSSGFAPIDQLEPLFETLGGDRMAVGRIVSTSTKLFLSYRGGGAVSFAIQDTIAGDWQIASSVIGEDGRTMVVAWQTGGTTVLLYTLNGGIGAGSALTLTGEPKLILSGGIGSIQRVEVPGAPDGFLAVSRDGSEAVWVRVFTGKTLSVEAGFQPTAAGLQINALVPVDGVGLVQLDGKAGGGPSSAFESHVWTGTRWGVADAGSLPKPLSNQTDFATIFYFDSEPFLTETASLLGLEIQPDWTTGSTSSPFPPSITGETYGSTTLGLGSPGARGFTAPGGSGYLLSNQHEPYLSISALRSNDLISTPSLIINPPGGSSPTTVEVSALFDAERYVLKYRKSDPGSPWQDWSGGLSVPYSSTWYFYLEDQITGDSGPITSRTWTIPVGGLNGTDSDSDGVPDYVEAERGLDPFGGADSDGDGASDLEEILAGTDPTDDSSIPSPRNPIPQGEGVRWLATAGNHTPTARISNGEAIEAHDMAGALLARDEVESLTHPTLGSIRAAEPVSNSSPAQTEWAALASPIFFDVGTGVNPPRTGREMIRLVGIPSPSGPVIGFTPSGANSSADAAGWIAAAQAAYSTWSPVSELTEIFPEHSAMAILCEAMIYDRLVAEGLLGAPVPTLPEFGIFPWRSQDAGRLPLDRPMISGLASLGYDFSALRDLVEAEVETVSTTRDALRSAADAIYAFHIANSDSSPGLESPFRVLRDWIEGLGFPASYSGVVTDPILTDAETAIAEIRGLSGQPYRPVESWAVEVAAQGVEPPGVAIRQPGATPVALLRPTGEPFLFEQGIGVVEGTTLTVQGFVDVTSPTGYPAMEVTALVYNSLPKESARDQDANLLDDEWERFFFGSTGNDPYSVPAASNFTLLEHYLAGTDPRGGDDPPSSPADLSPPALSIEAAGGGVFEIEFAWPEEYFEQMDFIVEGSPDLSPGSFVEIPGAVITPLGGGLYLITLPPVPPAQVAHFYRVRLALPEN</sequence>
<accession>A0ABN6H740</accession>
<keyword evidence="2" id="KW-0732">Signal</keyword>
<dbReference type="RefSeq" id="WP_338686119.1">
    <property type="nucleotide sequence ID" value="NZ_AP024702.1"/>
</dbReference>
<reference evidence="3 4" key="1">
    <citation type="submission" date="2021-06" db="EMBL/GenBank/DDBJ databases">
        <title>Complete genome of Haloferula helveola possessing various polysaccharide degrading enzymes.</title>
        <authorList>
            <person name="Takami H."/>
            <person name="Huang C."/>
            <person name="Hamasaki K."/>
        </authorList>
    </citation>
    <scope>NUCLEOTIDE SEQUENCE [LARGE SCALE GENOMIC DNA]</scope>
    <source>
        <strain evidence="3 4">CN-1</strain>
    </source>
</reference>
<keyword evidence="4" id="KW-1185">Reference proteome</keyword>
<feature type="chain" id="PRO_5045829872" evidence="2">
    <location>
        <begin position="22"/>
        <end position="1137"/>
    </location>
</feature>
<evidence type="ECO:0000313" key="4">
    <source>
        <dbReference type="Proteomes" id="UP001374893"/>
    </source>
</evidence>
<feature type="region of interest" description="Disordered" evidence="1">
    <location>
        <begin position="1035"/>
        <end position="1055"/>
    </location>
</feature>
<protein>
    <submittedName>
        <fullName evidence="3">Uncharacterized protein</fullName>
    </submittedName>
</protein>
<evidence type="ECO:0000256" key="2">
    <source>
        <dbReference type="SAM" id="SignalP"/>
    </source>
</evidence>
<feature type="signal peptide" evidence="2">
    <location>
        <begin position="1"/>
        <end position="21"/>
    </location>
</feature>